<dbReference type="OrthoDB" id="74910at2759"/>
<dbReference type="InterPro" id="IPR011234">
    <property type="entry name" value="Fumarylacetoacetase-like_C"/>
</dbReference>
<sequence length="230" mass="24458">MASQFFTRARTIAAIGRNYAAHAKELGNAVPTSPFFFLKPPGCMVRNGEAVQVPQGVEAHFEVELGVIIGTKATNVSKADASKYIGGYALAIDMTARNMQDAAKKAGLPWSAAKGLDTFCPISDMIDVKDVKDHSNMKLWLKVNGETKQSGNTSDMTFDIPALLEHVTGIMTLEVGDVLLTGTPPGVGPVRPGDRMTAGIANGDAKDGEHLAELDVPVVERQGGFTFARL</sequence>
<dbReference type="InterPro" id="IPR036663">
    <property type="entry name" value="Fumarylacetoacetase_C_sf"/>
</dbReference>
<reference evidence="4 5" key="1">
    <citation type="journal article" date="2018" name="Mol. Biol. Evol.">
        <title>Broad Genomic Sampling Reveals a Smut Pathogenic Ancestry of the Fungal Clade Ustilaginomycotina.</title>
        <authorList>
            <person name="Kijpornyongpan T."/>
            <person name="Mondo S.J."/>
            <person name="Barry K."/>
            <person name="Sandor L."/>
            <person name="Lee J."/>
            <person name="Lipzen A."/>
            <person name="Pangilinan J."/>
            <person name="LaButti K."/>
            <person name="Hainaut M."/>
            <person name="Henrissat B."/>
            <person name="Grigoriev I.V."/>
            <person name="Spatafora J.W."/>
            <person name="Aime M.C."/>
        </authorList>
    </citation>
    <scope>NUCLEOTIDE SEQUENCE [LARGE SCALE GENOMIC DNA]</scope>
    <source>
        <strain evidence="4 5">MCA 4186</strain>
    </source>
</reference>
<feature type="domain" description="Fumarylacetoacetase-like C-terminal" evidence="3">
    <location>
        <begin position="11"/>
        <end position="201"/>
    </location>
</feature>
<organism evidence="4 5">
    <name type="scientific">Tilletiopsis washingtonensis</name>
    <dbReference type="NCBI Taxonomy" id="58919"/>
    <lineage>
        <taxon>Eukaryota</taxon>
        <taxon>Fungi</taxon>
        <taxon>Dikarya</taxon>
        <taxon>Basidiomycota</taxon>
        <taxon>Ustilaginomycotina</taxon>
        <taxon>Exobasidiomycetes</taxon>
        <taxon>Entylomatales</taxon>
        <taxon>Entylomatales incertae sedis</taxon>
        <taxon>Tilletiopsis</taxon>
    </lineage>
</organism>
<dbReference type="FunFam" id="3.90.850.10:FF:000003">
    <property type="entry name" value="Fumarylacetoacetate hydrolase domain-containing 1"/>
    <property type="match status" value="1"/>
</dbReference>
<dbReference type="AlphaFoldDB" id="A0A316Z5K1"/>
<dbReference type="GeneID" id="37270254"/>
<evidence type="ECO:0000259" key="3">
    <source>
        <dbReference type="Pfam" id="PF01557"/>
    </source>
</evidence>
<dbReference type="GO" id="GO:0005739">
    <property type="term" value="C:mitochondrion"/>
    <property type="evidence" value="ECO:0007669"/>
    <property type="project" value="TreeGrafter"/>
</dbReference>
<name>A0A316Z5K1_9BASI</name>
<dbReference type="PANTHER" id="PTHR11820:SF7">
    <property type="entry name" value="ACYLPYRUVASE FAHD1, MITOCHONDRIAL"/>
    <property type="match status" value="1"/>
</dbReference>
<dbReference type="STRING" id="58919.A0A316Z5K1"/>
<comment type="similarity">
    <text evidence="1">Belongs to the FAH family.</text>
</comment>
<keyword evidence="2" id="KW-0479">Metal-binding</keyword>
<proteinExistence type="inferred from homology"/>
<dbReference type="EMBL" id="KZ819296">
    <property type="protein sequence ID" value="PWN97057.1"/>
    <property type="molecule type" value="Genomic_DNA"/>
</dbReference>
<evidence type="ECO:0000313" key="4">
    <source>
        <dbReference type="EMBL" id="PWN97057.1"/>
    </source>
</evidence>
<evidence type="ECO:0000256" key="1">
    <source>
        <dbReference type="ARBA" id="ARBA00010211"/>
    </source>
</evidence>
<dbReference type="SUPFAM" id="SSF56529">
    <property type="entry name" value="FAH"/>
    <property type="match status" value="1"/>
</dbReference>
<evidence type="ECO:0000313" key="5">
    <source>
        <dbReference type="Proteomes" id="UP000245946"/>
    </source>
</evidence>
<dbReference type="Pfam" id="PF01557">
    <property type="entry name" value="FAA_hydrolase"/>
    <property type="match status" value="1"/>
</dbReference>
<keyword evidence="5" id="KW-1185">Reference proteome</keyword>
<gene>
    <name evidence="4" type="ORF">FA09DRAFT_330704</name>
</gene>
<dbReference type="GO" id="GO:0046872">
    <property type="term" value="F:metal ion binding"/>
    <property type="evidence" value="ECO:0007669"/>
    <property type="project" value="UniProtKB-KW"/>
</dbReference>
<evidence type="ECO:0000256" key="2">
    <source>
        <dbReference type="ARBA" id="ARBA00022723"/>
    </source>
</evidence>
<dbReference type="GO" id="GO:0018773">
    <property type="term" value="F:acetylpyruvate hydrolase activity"/>
    <property type="evidence" value="ECO:0007669"/>
    <property type="project" value="TreeGrafter"/>
</dbReference>
<protein>
    <recommendedName>
        <fullName evidence="3">Fumarylacetoacetase-like C-terminal domain-containing protein</fullName>
    </recommendedName>
</protein>
<dbReference type="RefSeq" id="XP_025597336.1">
    <property type="nucleotide sequence ID" value="XM_025742710.1"/>
</dbReference>
<dbReference type="PANTHER" id="PTHR11820">
    <property type="entry name" value="ACYLPYRUVASE"/>
    <property type="match status" value="1"/>
</dbReference>
<dbReference type="Proteomes" id="UP000245946">
    <property type="component" value="Unassembled WGS sequence"/>
</dbReference>
<dbReference type="GO" id="GO:0019752">
    <property type="term" value="P:carboxylic acid metabolic process"/>
    <property type="evidence" value="ECO:0007669"/>
    <property type="project" value="UniProtKB-ARBA"/>
</dbReference>
<dbReference type="Gene3D" id="3.90.850.10">
    <property type="entry name" value="Fumarylacetoacetase-like, C-terminal domain"/>
    <property type="match status" value="1"/>
</dbReference>
<accession>A0A316Z5K1</accession>